<dbReference type="OrthoDB" id="515887at2759"/>
<name>A0A397V2Z1_9GLOM</name>
<dbReference type="EMBL" id="QKWP01000725">
    <property type="protein sequence ID" value="RIB15747.1"/>
    <property type="molecule type" value="Genomic_DNA"/>
</dbReference>
<keyword evidence="5 6" id="KW-0472">Membrane</keyword>
<comment type="similarity">
    <text evidence="2">Belongs to the major facilitator superfamily. MFSD6 family.</text>
</comment>
<protein>
    <submittedName>
        <fullName evidence="8">Major facilitator superfamily domain-containing protein</fullName>
    </submittedName>
</protein>
<dbReference type="PANTHER" id="PTHR16172:SF41">
    <property type="entry name" value="MAJOR FACILITATOR SUPERFAMILY DOMAIN-CONTAINING PROTEIN 6-LIKE"/>
    <property type="match status" value="1"/>
</dbReference>
<feature type="domain" description="Major facilitator superfamily (MFS) profile" evidence="7">
    <location>
        <begin position="155"/>
        <end position="345"/>
    </location>
</feature>
<evidence type="ECO:0000313" key="9">
    <source>
        <dbReference type="Proteomes" id="UP000266673"/>
    </source>
</evidence>
<proteinExistence type="inferred from homology"/>
<accession>A0A397V2Z1</accession>
<dbReference type="GO" id="GO:0016020">
    <property type="term" value="C:membrane"/>
    <property type="evidence" value="ECO:0007669"/>
    <property type="project" value="UniProtKB-SubCell"/>
</dbReference>
<organism evidence="8 9">
    <name type="scientific">Gigaspora rosea</name>
    <dbReference type="NCBI Taxonomy" id="44941"/>
    <lineage>
        <taxon>Eukaryota</taxon>
        <taxon>Fungi</taxon>
        <taxon>Fungi incertae sedis</taxon>
        <taxon>Mucoromycota</taxon>
        <taxon>Glomeromycotina</taxon>
        <taxon>Glomeromycetes</taxon>
        <taxon>Diversisporales</taxon>
        <taxon>Gigasporaceae</taxon>
        <taxon>Gigaspora</taxon>
    </lineage>
</organism>
<evidence type="ECO:0000256" key="3">
    <source>
        <dbReference type="ARBA" id="ARBA00022692"/>
    </source>
</evidence>
<evidence type="ECO:0000313" key="8">
    <source>
        <dbReference type="EMBL" id="RIB15747.1"/>
    </source>
</evidence>
<feature type="transmembrane region" description="Helical" evidence="6">
    <location>
        <begin position="282"/>
        <end position="308"/>
    </location>
</feature>
<reference evidence="8 9" key="1">
    <citation type="submission" date="2018-06" db="EMBL/GenBank/DDBJ databases">
        <title>Comparative genomics reveals the genomic features of Rhizophagus irregularis, R. cerebriforme, R. diaphanum and Gigaspora rosea, and their symbiotic lifestyle signature.</title>
        <authorList>
            <person name="Morin E."/>
            <person name="San Clemente H."/>
            <person name="Chen E.C.H."/>
            <person name="De La Providencia I."/>
            <person name="Hainaut M."/>
            <person name="Kuo A."/>
            <person name="Kohler A."/>
            <person name="Murat C."/>
            <person name="Tang N."/>
            <person name="Roy S."/>
            <person name="Loubradou J."/>
            <person name="Henrissat B."/>
            <person name="Grigoriev I.V."/>
            <person name="Corradi N."/>
            <person name="Roux C."/>
            <person name="Martin F.M."/>
        </authorList>
    </citation>
    <scope>NUCLEOTIDE SEQUENCE [LARGE SCALE GENOMIC DNA]</scope>
    <source>
        <strain evidence="8 9">DAOM 194757</strain>
    </source>
</reference>
<feature type="transmembrane region" description="Helical" evidence="6">
    <location>
        <begin position="41"/>
        <end position="62"/>
    </location>
</feature>
<feature type="transmembrane region" description="Helical" evidence="6">
    <location>
        <begin position="83"/>
        <end position="101"/>
    </location>
</feature>
<feature type="transmembrane region" description="Helical" evidence="6">
    <location>
        <begin position="16"/>
        <end position="35"/>
    </location>
</feature>
<dbReference type="InterPro" id="IPR036259">
    <property type="entry name" value="MFS_trans_sf"/>
</dbReference>
<gene>
    <name evidence="8" type="ORF">C2G38_2191723</name>
</gene>
<dbReference type="GO" id="GO:0022857">
    <property type="term" value="F:transmembrane transporter activity"/>
    <property type="evidence" value="ECO:0007669"/>
    <property type="project" value="InterPro"/>
</dbReference>
<evidence type="ECO:0000256" key="1">
    <source>
        <dbReference type="ARBA" id="ARBA00004141"/>
    </source>
</evidence>
<dbReference type="PANTHER" id="PTHR16172">
    <property type="entry name" value="MAJOR FACILITATOR SUPERFAMILY DOMAIN-CONTAINING PROTEIN 6-LIKE"/>
    <property type="match status" value="1"/>
</dbReference>
<comment type="subcellular location">
    <subcellularLocation>
        <location evidence="1">Membrane</location>
        <topology evidence="1">Multi-pass membrane protein</topology>
    </subcellularLocation>
</comment>
<dbReference type="Pfam" id="PF12832">
    <property type="entry name" value="MFS_1_like"/>
    <property type="match status" value="1"/>
</dbReference>
<keyword evidence="9" id="KW-1185">Reference proteome</keyword>
<feature type="transmembrane region" description="Helical" evidence="6">
    <location>
        <begin position="155"/>
        <end position="178"/>
    </location>
</feature>
<keyword evidence="3 6" id="KW-0812">Transmembrane</keyword>
<evidence type="ECO:0000259" key="7">
    <source>
        <dbReference type="PROSITE" id="PS50850"/>
    </source>
</evidence>
<dbReference type="SUPFAM" id="SSF103473">
    <property type="entry name" value="MFS general substrate transporter"/>
    <property type="match status" value="1"/>
</dbReference>
<evidence type="ECO:0000256" key="5">
    <source>
        <dbReference type="ARBA" id="ARBA00023136"/>
    </source>
</evidence>
<dbReference type="Proteomes" id="UP000266673">
    <property type="component" value="Unassembled WGS sequence"/>
</dbReference>
<evidence type="ECO:0000256" key="2">
    <source>
        <dbReference type="ARBA" id="ARBA00005241"/>
    </source>
</evidence>
<dbReference type="InterPro" id="IPR020846">
    <property type="entry name" value="MFS_dom"/>
</dbReference>
<keyword evidence="4 6" id="KW-1133">Transmembrane helix</keyword>
<dbReference type="InterPro" id="IPR051717">
    <property type="entry name" value="MFS_MFSD6"/>
</dbReference>
<feature type="transmembrane region" description="Helical" evidence="6">
    <location>
        <begin position="314"/>
        <end position="334"/>
    </location>
</feature>
<sequence length="345" mass="38019">MIRLKILADRYDAHRKIMISCTICIMLAFGSIPFTGKYLGIGGLFISVVIYSMFNGGVASLIDNLTINVLSRKEESTKFGRQRLFGTISCGITLAALGFIIDRLNSLYVIRYRSRQLGSTSNEVSTQIADVDDIITAPPPPFMKAILKLIIKPRLLLFLFVILSMHTVKSSTSTFLYVFLSEDRKADAKLLGLSSFVGVTLEIIAFYFVKYALESTSPEVIIIAGGMISTLRAALYAFFGANMNPWLSLPIEMLQGLEYALVKPASLEIISQLSPPRLRATVLGVLSATESLSTGLGQIVGGVLYGYFGAIKMFLYTTWIGISAIITYVVGLLMQKKQKKRFCLH</sequence>
<dbReference type="AlphaFoldDB" id="A0A397V2Z1"/>
<evidence type="ECO:0000256" key="6">
    <source>
        <dbReference type="SAM" id="Phobius"/>
    </source>
</evidence>
<dbReference type="PROSITE" id="PS50850">
    <property type="entry name" value="MFS"/>
    <property type="match status" value="1"/>
</dbReference>
<comment type="caution">
    <text evidence="8">The sequence shown here is derived from an EMBL/GenBank/DDBJ whole genome shotgun (WGS) entry which is preliminary data.</text>
</comment>
<dbReference type="InterPro" id="IPR024989">
    <property type="entry name" value="MFS_assoc_dom"/>
</dbReference>
<feature type="transmembrane region" description="Helical" evidence="6">
    <location>
        <begin position="220"/>
        <end position="239"/>
    </location>
</feature>
<feature type="transmembrane region" description="Helical" evidence="6">
    <location>
        <begin position="190"/>
        <end position="208"/>
    </location>
</feature>
<evidence type="ECO:0000256" key="4">
    <source>
        <dbReference type="ARBA" id="ARBA00022989"/>
    </source>
</evidence>
<dbReference type="Gene3D" id="1.20.1250.20">
    <property type="entry name" value="MFS general substrate transporter like domains"/>
    <property type="match status" value="2"/>
</dbReference>